<evidence type="ECO:0000259" key="1">
    <source>
        <dbReference type="Pfam" id="PF00931"/>
    </source>
</evidence>
<dbReference type="GO" id="GO:0043531">
    <property type="term" value="F:ADP binding"/>
    <property type="evidence" value="ECO:0007669"/>
    <property type="project" value="InterPro"/>
</dbReference>
<dbReference type="Pfam" id="PF13374">
    <property type="entry name" value="TPR_10"/>
    <property type="match status" value="3"/>
</dbReference>
<dbReference type="Proteomes" id="UP001362999">
    <property type="component" value="Unassembled WGS sequence"/>
</dbReference>
<dbReference type="AlphaFoldDB" id="A0AAV9ZWX3"/>
<dbReference type="InterPro" id="IPR053137">
    <property type="entry name" value="NLR-like"/>
</dbReference>
<evidence type="ECO:0000313" key="2">
    <source>
        <dbReference type="EMBL" id="KAK6993239.1"/>
    </source>
</evidence>
<gene>
    <name evidence="2" type="ORF">R3P38DRAFT_3329970</name>
</gene>
<dbReference type="PANTHER" id="PTHR46082">
    <property type="entry name" value="ATP/GTP-BINDING PROTEIN-RELATED"/>
    <property type="match status" value="1"/>
</dbReference>
<evidence type="ECO:0000313" key="3">
    <source>
        <dbReference type="Proteomes" id="UP001362999"/>
    </source>
</evidence>
<organism evidence="2 3">
    <name type="scientific">Favolaschia claudopus</name>
    <dbReference type="NCBI Taxonomy" id="2862362"/>
    <lineage>
        <taxon>Eukaryota</taxon>
        <taxon>Fungi</taxon>
        <taxon>Dikarya</taxon>
        <taxon>Basidiomycota</taxon>
        <taxon>Agaricomycotina</taxon>
        <taxon>Agaricomycetes</taxon>
        <taxon>Agaricomycetidae</taxon>
        <taxon>Agaricales</taxon>
        <taxon>Marasmiineae</taxon>
        <taxon>Mycenaceae</taxon>
        <taxon>Favolaschia</taxon>
    </lineage>
</organism>
<feature type="domain" description="NB-ARC" evidence="1">
    <location>
        <begin position="58"/>
        <end position="205"/>
    </location>
</feature>
<dbReference type="InterPro" id="IPR002182">
    <property type="entry name" value="NB-ARC"/>
</dbReference>
<comment type="caution">
    <text evidence="2">The sequence shown here is derived from an EMBL/GenBank/DDBJ whole genome shotgun (WGS) entry which is preliminary data.</text>
</comment>
<dbReference type="InterPro" id="IPR011990">
    <property type="entry name" value="TPR-like_helical_dom_sf"/>
</dbReference>
<dbReference type="SUPFAM" id="SSF48452">
    <property type="entry name" value="TPR-like"/>
    <property type="match status" value="3"/>
</dbReference>
<dbReference type="EMBL" id="JAWWNJ010000103">
    <property type="protein sequence ID" value="KAK6993239.1"/>
    <property type="molecule type" value="Genomic_DNA"/>
</dbReference>
<dbReference type="PANTHER" id="PTHR46082:SF6">
    <property type="entry name" value="AAA+ ATPASE DOMAIN-CONTAINING PROTEIN-RELATED"/>
    <property type="match status" value="1"/>
</dbReference>
<name>A0AAV9ZWX3_9AGAR</name>
<sequence length="775" mass="87013">MAGNIESVPPTDKQGLRPSMDTKIHADIRGGNTLILLNTLENIVEIGHFLKFESDAKIHQFYTRQSGSRLVYVLHGLGGAGKSQLAFKFAQEAQENNRFSDIFYVDASSQQTAEDDLKLLAPAGSEETANSGLGWLARQKEWLLVFDNADDIQLDISKFFPRGKGNILITTRNPQLSMHGEDFKVSDMDVDDAKDLLLKLVGKKAVDNNKEQLATDIVMELHCFALAVTQSGGYIHARGKLDTYLNLYKTSRDALLNQKEVQGQDQYGFAVYATWALSYNLLSPGGKCLLQICSQLHHQNIPQEIFENASLSNTKLEDPELQIEVAALLAHIGGQNKGWDQMVFDKCAGELQSFSLIGQNLLDNSYSIHPLVQHWSNETTSQIHAQLESLKMCVLAIIGLSISKGNTMEEHQYRHKLVATSSCDRVEMTQFSLTFCDDDDTLAFVLYEGGQFKNAIKLQVVVMEARKQHLGEDHSDTLHSMDTLAMSYWRQGQWSDAEDLVVFVLEARKRKLSPSTLYSMNYLASIYLSQGRWHDALALQVVVLAAFKQRLGVEHPDTLSTMNNLAATYNSQHQWKDAEDLQIFVLETRKKQLGEDHPETLAITNNLAATYSSQGKHSDAETLKLVVLEAYKRQLGKEHTNTLTIMNNLALNYQNQEQWTDAEPLQLAVLEGWKRQDAEALQVTVLEARKQHLGGEHPDTLVSMNNLARTYLSQHRFGEAEALEVKVVETYKQLLGEEHPETQISMQSKAGGHFRESPSTPGMFFFGDWDYASLP</sequence>
<protein>
    <submittedName>
        <fullName evidence="2">FabD/lysophospholipase-like protein</fullName>
    </submittedName>
</protein>
<dbReference type="InterPro" id="IPR027417">
    <property type="entry name" value="P-loop_NTPase"/>
</dbReference>
<keyword evidence="3" id="KW-1185">Reference proteome</keyword>
<dbReference type="SUPFAM" id="SSF52540">
    <property type="entry name" value="P-loop containing nucleoside triphosphate hydrolases"/>
    <property type="match status" value="1"/>
</dbReference>
<accession>A0AAV9ZWX3</accession>
<dbReference type="Pfam" id="PF13424">
    <property type="entry name" value="TPR_12"/>
    <property type="match status" value="2"/>
</dbReference>
<dbReference type="Pfam" id="PF00931">
    <property type="entry name" value="NB-ARC"/>
    <property type="match status" value="1"/>
</dbReference>
<reference evidence="2 3" key="1">
    <citation type="journal article" date="2024" name="J Genomics">
        <title>Draft genome sequencing and assembly of Favolaschia claudopus CIRM-BRFM 2984 isolated from oak limbs.</title>
        <authorList>
            <person name="Navarro D."/>
            <person name="Drula E."/>
            <person name="Chaduli D."/>
            <person name="Cazenave R."/>
            <person name="Ahrendt S."/>
            <person name="Wang J."/>
            <person name="Lipzen A."/>
            <person name="Daum C."/>
            <person name="Barry K."/>
            <person name="Grigoriev I.V."/>
            <person name="Favel A."/>
            <person name="Rosso M.N."/>
            <person name="Martin F."/>
        </authorList>
    </citation>
    <scope>NUCLEOTIDE SEQUENCE [LARGE SCALE GENOMIC DNA]</scope>
    <source>
        <strain evidence="2 3">CIRM-BRFM 2984</strain>
    </source>
</reference>
<dbReference type="Gene3D" id="3.40.50.300">
    <property type="entry name" value="P-loop containing nucleotide triphosphate hydrolases"/>
    <property type="match status" value="1"/>
</dbReference>
<dbReference type="PRINTS" id="PR00381">
    <property type="entry name" value="KINESINLIGHT"/>
</dbReference>
<proteinExistence type="predicted"/>
<dbReference type="Gene3D" id="1.25.40.10">
    <property type="entry name" value="Tetratricopeptide repeat domain"/>
    <property type="match status" value="3"/>
</dbReference>